<evidence type="ECO:0000256" key="1">
    <source>
        <dbReference type="SAM" id="MobiDB-lite"/>
    </source>
</evidence>
<evidence type="ECO:0000256" key="2">
    <source>
        <dbReference type="SAM" id="SignalP"/>
    </source>
</evidence>
<dbReference type="OrthoDB" id="8929716at2"/>
<dbReference type="STRING" id="1177982.SAMN04489711_103106"/>
<keyword evidence="2" id="KW-0732">Signal</keyword>
<evidence type="ECO:0000313" key="3">
    <source>
        <dbReference type="EMBL" id="SFE57713.1"/>
    </source>
</evidence>
<dbReference type="EMBL" id="FONX01000003">
    <property type="protein sequence ID" value="SFE57713.1"/>
    <property type="molecule type" value="Genomic_DNA"/>
</dbReference>
<sequence length="135" mass="13632">MKKTAHRRTLSQAVLGLALAALASAALAKLPPLSPEAQAKANEAAAKAAWSAKVDAYRLCQAQDRVAAYYRRTASSPAPAPAQGSVPCADPGPFAYTPPESKPLESAGAHSPPGNASSPHNSAVPDAASGKPAKP</sequence>
<protein>
    <submittedName>
        <fullName evidence="3">Uncharacterized protein</fullName>
    </submittedName>
</protein>
<name>A0A1I2BQW6_9BURK</name>
<dbReference type="AlphaFoldDB" id="A0A1I2BQW6"/>
<dbReference type="RefSeq" id="WP_092938361.1">
    <property type="nucleotide sequence ID" value="NZ_FONX01000003.1"/>
</dbReference>
<accession>A0A1I2BQW6</accession>
<keyword evidence="4" id="KW-1185">Reference proteome</keyword>
<dbReference type="PROSITE" id="PS51318">
    <property type="entry name" value="TAT"/>
    <property type="match status" value="1"/>
</dbReference>
<evidence type="ECO:0000313" key="4">
    <source>
        <dbReference type="Proteomes" id="UP000199119"/>
    </source>
</evidence>
<reference evidence="4" key="1">
    <citation type="submission" date="2016-10" db="EMBL/GenBank/DDBJ databases">
        <authorList>
            <person name="Varghese N."/>
            <person name="Submissions S."/>
        </authorList>
    </citation>
    <scope>NUCLEOTIDE SEQUENCE [LARGE SCALE GENOMIC DNA]</scope>
    <source>
        <strain evidence="4">DSM 27981</strain>
    </source>
</reference>
<feature type="signal peptide" evidence="2">
    <location>
        <begin position="1"/>
        <end position="28"/>
    </location>
</feature>
<gene>
    <name evidence="3" type="ORF">SAMN04489711_103106</name>
</gene>
<dbReference type="InterPro" id="IPR006311">
    <property type="entry name" value="TAT_signal"/>
</dbReference>
<feature type="chain" id="PRO_5011623877" evidence="2">
    <location>
        <begin position="29"/>
        <end position="135"/>
    </location>
</feature>
<feature type="region of interest" description="Disordered" evidence="1">
    <location>
        <begin position="73"/>
        <end position="135"/>
    </location>
</feature>
<dbReference type="Proteomes" id="UP000199119">
    <property type="component" value="Unassembled WGS sequence"/>
</dbReference>
<proteinExistence type="predicted"/>
<organism evidence="3 4">
    <name type="scientific">Paracidovorax wautersii</name>
    <dbReference type="NCBI Taxonomy" id="1177982"/>
    <lineage>
        <taxon>Bacteria</taxon>
        <taxon>Pseudomonadati</taxon>
        <taxon>Pseudomonadota</taxon>
        <taxon>Betaproteobacteria</taxon>
        <taxon>Burkholderiales</taxon>
        <taxon>Comamonadaceae</taxon>
        <taxon>Paracidovorax</taxon>
    </lineage>
</organism>